<comment type="caution">
    <text evidence="2">The sequence shown here is derived from an EMBL/GenBank/DDBJ whole genome shotgun (WGS) entry which is preliminary data.</text>
</comment>
<proteinExistence type="predicted"/>
<feature type="compositionally biased region" description="Basic and acidic residues" evidence="1">
    <location>
        <begin position="121"/>
        <end position="144"/>
    </location>
</feature>
<protein>
    <recommendedName>
        <fullName evidence="4">Myb-like domain-containing protein</fullName>
    </recommendedName>
</protein>
<name>A0AAN8RQB8_9PEZI</name>
<dbReference type="AlphaFoldDB" id="A0AAN8RQB8"/>
<keyword evidence="3" id="KW-1185">Reference proteome</keyword>
<organism evidence="2 3">
    <name type="scientific">Orbilia javanica</name>
    <dbReference type="NCBI Taxonomy" id="47235"/>
    <lineage>
        <taxon>Eukaryota</taxon>
        <taxon>Fungi</taxon>
        <taxon>Dikarya</taxon>
        <taxon>Ascomycota</taxon>
        <taxon>Pezizomycotina</taxon>
        <taxon>Orbiliomycetes</taxon>
        <taxon>Orbiliales</taxon>
        <taxon>Orbiliaceae</taxon>
        <taxon>Orbilia</taxon>
    </lineage>
</organism>
<feature type="region of interest" description="Disordered" evidence="1">
    <location>
        <begin position="172"/>
        <end position="295"/>
    </location>
</feature>
<feature type="compositionally biased region" description="Basic and acidic residues" evidence="1">
    <location>
        <begin position="509"/>
        <end position="522"/>
    </location>
</feature>
<feature type="compositionally biased region" description="Basic and acidic residues" evidence="1">
    <location>
        <begin position="30"/>
        <end position="44"/>
    </location>
</feature>
<feature type="compositionally biased region" description="Polar residues" evidence="1">
    <location>
        <begin position="74"/>
        <end position="84"/>
    </location>
</feature>
<feature type="compositionally biased region" description="Basic and acidic residues" evidence="1">
    <location>
        <begin position="273"/>
        <end position="292"/>
    </location>
</feature>
<feature type="compositionally biased region" description="Polar residues" evidence="1">
    <location>
        <begin position="110"/>
        <end position="120"/>
    </location>
</feature>
<evidence type="ECO:0000313" key="3">
    <source>
        <dbReference type="Proteomes" id="UP001313282"/>
    </source>
</evidence>
<evidence type="ECO:0000256" key="1">
    <source>
        <dbReference type="SAM" id="MobiDB-lite"/>
    </source>
</evidence>
<feature type="region of interest" description="Disordered" evidence="1">
    <location>
        <begin position="493"/>
        <end position="611"/>
    </location>
</feature>
<evidence type="ECO:0008006" key="4">
    <source>
        <dbReference type="Google" id="ProtNLM"/>
    </source>
</evidence>
<feature type="compositionally biased region" description="Acidic residues" evidence="1">
    <location>
        <begin position="194"/>
        <end position="230"/>
    </location>
</feature>
<feature type="compositionally biased region" description="Polar residues" evidence="1">
    <location>
        <begin position="550"/>
        <end position="559"/>
    </location>
</feature>
<reference evidence="2 3" key="1">
    <citation type="submission" date="2019-10" db="EMBL/GenBank/DDBJ databases">
        <authorList>
            <person name="Palmer J.M."/>
        </authorList>
    </citation>
    <scope>NUCLEOTIDE SEQUENCE [LARGE SCALE GENOMIC DNA]</scope>
    <source>
        <strain evidence="2 3">TWF718</strain>
    </source>
</reference>
<feature type="compositionally biased region" description="Basic and acidic residues" evidence="1">
    <location>
        <begin position="231"/>
        <end position="248"/>
    </location>
</feature>
<gene>
    <name evidence="2" type="ORF">TWF718_004432</name>
</gene>
<dbReference type="EMBL" id="JAVHNR010000002">
    <property type="protein sequence ID" value="KAK6351267.1"/>
    <property type="molecule type" value="Genomic_DNA"/>
</dbReference>
<sequence>MVSTRAKGGPVLMLDDHENPVQQPTTSPGKPDEKSTKSKSEKTIEASPTKKSKSQSRKSMQGPPGDQPEDKATTTKGTRSTRSNPRPIENEVVILSEPERILQRRHSRNNMRASQASKTTVSEKDIFDLPSDDRKTQTASKDSRKVIKYKGKAVVMKVPNAEPTPTVEVEVIEQNQNVADGGNGELEATVEGHDGDDELDEEDVPDVDDTLGDGVGAEDVDGTPETEGVEEVPKELVRRRGRPPKEQRPGPNPSDARNPNGEKSQRKKKRRKDVGTYHGDHDDYSETEETKLRQMSSEEFGHKIVMRLTAMEQTLGITYSNLENERKSIERRLKAADYIMVETVKEFNGIGVYNGLSMRRDDPNRQTIVPKIFRGDPFPEDTTDFDGDHPAIQALFLGGRMAYEVDIFNGQLSSVEAGLEVANQLHHISEKIWLASVKYKTILQRQKHYLETCMDRAKSIKVEYIKGRQEESKRNKEAAEARAGRKMAFAIPERPHRRTEQVRGYAGRHSTDESTVSRKRGLESPNNIVSKRPRSNLEQGRPIRRYRSSAPESVSIQGPSTPPPTDRVIVELFGDHTPGRTRRIHRPPGASNDRGPGRSSGIHDDNAPWTPEENEALDTALQQITEPEGRWLLIKRDFGGPGTALAERSDHEICEKAREYKQRIENSGQELPAYWQNVGLPSSDEQEK</sequence>
<feature type="region of interest" description="Disordered" evidence="1">
    <location>
        <begin position="1"/>
        <end position="144"/>
    </location>
</feature>
<feature type="region of interest" description="Disordered" evidence="1">
    <location>
        <begin position="666"/>
        <end position="688"/>
    </location>
</feature>
<dbReference type="Proteomes" id="UP001313282">
    <property type="component" value="Unassembled WGS sequence"/>
</dbReference>
<evidence type="ECO:0000313" key="2">
    <source>
        <dbReference type="EMBL" id="KAK6351267.1"/>
    </source>
</evidence>
<accession>A0AAN8RQB8</accession>